<dbReference type="GO" id="GO:0016301">
    <property type="term" value="F:kinase activity"/>
    <property type="evidence" value="ECO:0007669"/>
    <property type="project" value="UniProtKB-KW"/>
</dbReference>
<feature type="domain" description="ATPase BadF/BadG/BcrA/BcrD type" evidence="1">
    <location>
        <begin position="5"/>
        <end position="254"/>
    </location>
</feature>
<keyword evidence="2" id="KW-0808">Transferase</keyword>
<reference evidence="2 3" key="1">
    <citation type="submission" date="2024-09" db="EMBL/GenBank/DDBJ databases">
        <authorList>
            <person name="Sun Q."/>
            <person name="Mori K."/>
        </authorList>
    </citation>
    <scope>NUCLEOTIDE SEQUENCE [LARGE SCALE GENOMIC DNA]</scope>
    <source>
        <strain evidence="2 3">TBRC 3947</strain>
    </source>
</reference>
<dbReference type="Pfam" id="PF01869">
    <property type="entry name" value="BcrAD_BadFG"/>
    <property type="match status" value="1"/>
</dbReference>
<dbReference type="SUPFAM" id="SSF53067">
    <property type="entry name" value="Actin-like ATPase domain"/>
    <property type="match status" value="2"/>
</dbReference>
<evidence type="ECO:0000259" key="1">
    <source>
        <dbReference type="Pfam" id="PF01869"/>
    </source>
</evidence>
<evidence type="ECO:0000313" key="2">
    <source>
        <dbReference type="EMBL" id="MFC0530605.1"/>
    </source>
</evidence>
<evidence type="ECO:0000313" key="3">
    <source>
        <dbReference type="Proteomes" id="UP001589867"/>
    </source>
</evidence>
<dbReference type="InterPro" id="IPR052519">
    <property type="entry name" value="Euk-type_GlcNAc_Kinase"/>
</dbReference>
<dbReference type="Proteomes" id="UP001589867">
    <property type="component" value="Unassembled WGS sequence"/>
</dbReference>
<dbReference type="EMBL" id="JBHLUH010000049">
    <property type="protein sequence ID" value="MFC0530605.1"/>
    <property type="molecule type" value="Genomic_DNA"/>
</dbReference>
<keyword evidence="3" id="KW-1185">Reference proteome</keyword>
<keyword evidence="2" id="KW-0418">Kinase</keyword>
<sequence>MTLVLGIDIGGTATRAVVTTLGGTRAGSGRAGAANPVTVPAAEVAANLTAALTEALSTVDRAEVGAAVAGAAGASRPAVLRAAFDTLGVRCPLHVVGDAVVAFAAGTDAPAGSVLISGTGAVAAEVREGDLVRTADGLGWLLGDLGSGFWIGRAAATATARALYRGAPPGRLVELVCAEVGERAGDPFVAAVYERPPRELAALAPLVTTAATAGDPLALSIMDEAAGHLCRTLAGVREPGDRSPIVLAGGVLRQCLPLRQAVHDRLTAAWPDAPLRTAGPAEEGAARLAARLLEASSRRRPARS</sequence>
<accession>A0ABV6M7B4</accession>
<protein>
    <submittedName>
        <fullName evidence="2">N-acetylglucosamine kinase</fullName>
    </submittedName>
</protein>
<dbReference type="InterPro" id="IPR002731">
    <property type="entry name" value="ATPase_BadF"/>
</dbReference>
<comment type="caution">
    <text evidence="2">The sequence shown here is derived from an EMBL/GenBank/DDBJ whole genome shotgun (WGS) entry which is preliminary data.</text>
</comment>
<gene>
    <name evidence="2" type="ORF">ACFFIA_23365</name>
</gene>
<dbReference type="Gene3D" id="3.30.420.40">
    <property type="match status" value="2"/>
</dbReference>
<proteinExistence type="predicted"/>
<dbReference type="InterPro" id="IPR043129">
    <property type="entry name" value="ATPase_NBD"/>
</dbReference>
<dbReference type="RefSeq" id="WP_377253762.1">
    <property type="nucleotide sequence ID" value="NZ_JBHLUH010000049.1"/>
</dbReference>
<organism evidence="2 3">
    <name type="scientific">Phytohabitans kaempferiae</name>
    <dbReference type="NCBI Taxonomy" id="1620943"/>
    <lineage>
        <taxon>Bacteria</taxon>
        <taxon>Bacillati</taxon>
        <taxon>Actinomycetota</taxon>
        <taxon>Actinomycetes</taxon>
        <taxon>Micromonosporales</taxon>
        <taxon>Micromonosporaceae</taxon>
    </lineage>
</organism>
<name>A0ABV6M7B4_9ACTN</name>
<dbReference type="PANTHER" id="PTHR43190">
    <property type="entry name" value="N-ACETYL-D-GLUCOSAMINE KINASE"/>
    <property type="match status" value="1"/>
</dbReference>
<dbReference type="PANTHER" id="PTHR43190:SF3">
    <property type="entry name" value="N-ACETYL-D-GLUCOSAMINE KINASE"/>
    <property type="match status" value="1"/>
</dbReference>